<dbReference type="Gene3D" id="1.20.1050.10">
    <property type="match status" value="1"/>
</dbReference>
<dbReference type="EC" id="5.2.1.2" evidence="4"/>
<dbReference type="InterPro" id="IPR036282">
    <property type="entry name" value="Glutathione-S-Trfase_C_sf"/>
</dbReference>
<dbReference type="SUPFAM" id="SSF52833">
    <property type="entry name" value="Thioredoxin-like"/>
    <property type="match status" value="1"/>
</dbReference>
<keyword evidence="5" id="KW-1185">Reference proteome</keyword>
<dbReference type="NCBIfam" id="TIGR01262">
    <property type="entry name" value="maiA"/>
    <property type="match status" value="1"/>
</dbReference>
<dbReference type="Pfam" id="PF02798">
    <property type="entry name" value="GST_N"/>
    <property type="match status" value="1"/>
</dbReference>
<name>A0A437J454_9SPHN</name>
<dbReference type="EMBL" id="RZUL01000007">
    <property type="protein sequence ID" value="RVT39411.1"/>
    <property type="molecule type" value="Genomic_DNA"/>
</dbReference>
<dbReference type="CDD" id="cd03042">
    <property type="entry name" value="GST_N_Zeta"/>
    <property type="match status" value="1"/>
</dbReference>
<gene>
    <name evidence="4" type="primary">maiA</name>
    <name evidence="4" type="ORF">ENE74_15260</name>
</gene>
<dbReference type="InterPro" id="IPR034333">
    <property type="entry name" value="GST_Zeta_N"/>
</dbReference>
<dbReference type="CDD" id="cd03191">
    <property type="entry name" value="GST_C_Zeta"/>
    <property type="match status" value="1"/>
</dbReference>
<dbReference type="SFLD" id="SFLDG00358">
    <property type="entry name" value="Main_(cytGST)"/>
    <property type="match status" value="1"/>
</dbReference>
<proteinExistence type="inferred from homology"/>
<evidence type="ECO:0000259" key="2">
    <source>
        <dbReference type="PROSITE" id="PS50404"/>
    </source>
</evidence>
<dbReference type="GO" id="GO:0005737">
    <property type="term" value="C:cytoplasm"/>
    <property type="evidence" value="ECO:0007669"/>
    <property type="project" value="InterPro"/>
</dbReference>
<accession>A0A437J454</accession>
<dbReference type="InterPro" id="IPR036249">
    <property type="entry name" value="Thioredoxin-like_sf"/>
</dbReference>
<dbReference type="Proteomes" id="UP000282977">
    <property type="component" value="Unassembled WGS sequence"/>
</dbReference>
<dbReference type="GO" id="GO:0006559">
    <property type="term" value="P:L-phenylalanine catabolic process"/>
    <property type="evidence" value="ECO:0007669"/>
    <property type="project" value="TreeGrafter"/>
</dbReference>
<feature type="domain" description="GST C-terminal" evidence="3">
    <location>
        <begin position="88"/>
        <end position="213"/>
    </location>
</feature>
<feature type="domain" description="GST N-terminal" evidence="2">
    <location>
        <begin position="1"/>
        <end position="82"/>
    </location>
</feature>
<evidence type="ECO:0000313" key="4">
    <source>
        <dbReference type="EMBL" id="RVT39411.1"/>
    </source>
</evidence>
<dbReference type="OrthoDB" id="509852at2"/>
<dbReference type="PROSITE" id="PS50405">
    <property type="entry name" value="GST_CTER"/>
    <property type="match status" value="1"/>
</dbReference>
<evidence type="ECO:0000256" key="1">
    <source>
        <dbReference type="ARBA" id="ARBA00010007"/>
    </source>
</evidence>
<dbReference type="InterPro" id="IPR034330">
    <property type="entry name" value="GST_Zeta_C"/>
</dbReference>
<dbReference type="PANTHER" id="PTHR42673:SF4">
    <property type="entry name" value="MALEYLACETOACETATE ISOMERASE"/>
    <property type="match status" value="1"/>
</dbReference>
<dbReference type="InterPro" id="IPR005955">
    <property type="entry name" value="GST_Zeta"/>
</dbReference>
<organism evidence="4 5">
    <name type="scientific">Sphingobium algorifonticola</name>
    <dbReference type="NCBI Taxonomy" id="2008318"/>
    <lineage>
        <taxon>Bacteria</taxon>
        <taxon>Pseudomonadati</taxon>
        <taxon>Pseudomonadota</taxon>
        <taxon>Alphaproteobacteria</taxon>
        <taxon>Sphingomonadales</taxon>
        <taxon>Sphingomonadaceae</taxon>
        <taxon>Sphingobium</taxon>
    </lineage>
</organism>
<dbReference type="InterPro" id="IPR040079">
    <property type="entry name" value="Glutathione_S-Trfase"/>
</dbReference>
<protein>
    <submittedName>
        <fullName evidence="4">Maleylacetoacetate isomerase</fullName>
        <ecNumber evidence="4">5.2.1.2</ecNumber>
    </submittedName>
</protein>
<dbReference type="AlphaFoldDB" id="A0A437J454"/>
<sequence>MLKLFEFFRSSASYRVRIGLNLKGLDYTSCPVNFRKDEQMSEPFTSLNPAKLVPVLETGDGWSLAQSAAILEYLDEVYPEKPLLPRDDPKDRAFVRQCALAVACDIHPLNNLRVLKYLVGPLGLSDETKNEWVRHWICEGFEALEAIISAHNGQQARFCFGDAPTLADCCLIPQIYNARRFEVDMAQFPILERIDKNCGALEAFAKAHPDAVA</sequence>
<comment type="caution">
    <text evidence="4">The sequence shown here is derived from an EMBL/GenBank/DDBJ whole genome shotgun (WGS) entry which is preliminary data.</text>
</comment>
<evidence type="ECO:0000313" key="5">
    <source>
        <dbReference type="Proteomes" id="UP000282977"/>
    </source>
</evidence>
<dbReference type="RefSeq" id="WP_127691775.1">
    <property type="nucleotide sequence ID" value="NZ_RZUL01000007.1"/>
</dbReference>
<dbReference type="GO" id="GO:0004364">
    <property type="term" value="F:glutathione transferase activity"/>
    <property type="evidence" value="ECO:0007669"/>
    <property type="project" value="TreeGrafter"/>
</dbReference>
<dbReference type="InterPro" id="IPR010987">
    <property type="entry name" value="Glutathione-S-Trfase_C-like"/>
</dbReference>
<comment type="similarity">
    <text evidence="1">Belongs to the GST superfamily. Zeta family.</text>
</comment>
<dbReference type="Gene3D" id="3.40.30.10">
    <property type="entry name" value="Glutaredoxin"/>
    <property type="match status" value="1"/>
</dbReference>
<dbReference type="FunFam" id="1.20.1050.10:FF:000017">
    <property type="entry name" value="Maleylacetoacetate isomerase"/>
    <property type="match status" value="1"/>
</dbReference>
<dbReference type="GO" id="GO:0006749">
    <property type="term" value="P:glutathione metabolic process"/>
    <property type="evidence" value="ECO:0007669"/>
    <property type="project" value="TreeGrafter"/>
</dbReference>
<evidence type="ECO:0000259" key="3">
    <source>
        <dbReference type="PROSITE" id="PS50405"/>
    </source>
</evidence>
<dbReference type="InterPro" id="IPR004045">
    <property type="entry name" value="Glutathione_S-Trfase_N"/>
</dbReference>
<dbReference type="SUPFAM" id="SSF47616">
    <property type="entry name" value="GST C-terminal domain-like"/>
    <property type="match status" value="1"/>
</dbReference>
<dbReference type="PROSITE" id="PS50404">
    <property type="entry name" value="GST_NTER"/>
    <property type="match status" value="1"/>
</dbReference>
<keyword evidence="4" id="KW-0413">Isomerase</keyword>
<reference evidence="4 5" key="1">
    <citation type="submission" date="2019-01" db="EMBL/GenBank/DDBJ databases">
        <authorList>
            <person name="Chen W.-M."/>
        </authorList>
    </citation>
    <scope>NUCLEOTIDE SEQUENCE [LARGE SCALE GENOMIC DNA]</scope>
    <source>
        <strain evidence="4 5">TLA-22</strain>
    </source>
</reference>
<dbReference type="PANTHER" id="PTHR42673">
    <property type="entry name" value="MALEYLACETOACETATE ISOMERASE"/>
    <property type="match status" value="1"/>
</dbReference>
<dbReference type="GO" id="GO:0016034">
    <property type="term" value="F:maleylacetoacetate isomerase activity"/>
    <property type="evidence" value="ECO:0007669"/>
    <property type="project" value="UniProtKB-EC"/>
</dbReference>
<dbReference type="SFLD" id="SFLDS00019">
    <property type="entry name" value="Glutathione_Transferase_(cytos"/>
    <property type="match status" value="1"/>
</dbReference>
<dbReference type="Pfam" id="PF13410">
    <property type="entry name" value="GST_C_2"/>
    <property type="match status" value="1"/>
</dbReference>